<dbReference type="Pfam" id="PF13621">
    <property type="entry name" value="Cupin_8"/>
    <property type="match status" value="1"/>
</dbReference>
<accession>A0A9P9FT01</accession>
<protein>
    <recommendedName>
        <fullName evidence="1">JmjC domain-containing protein</fullName>
    </recommendedName>
</protein>
<evidence type="ECO:0000259" key="1">
    <source>
        <dbReference type="PROSITE" id="PS51184"/>
    </source>
</evidence>
<dbReference type="InterPro" id="IPR041667">
    <property type="entry name" value="Cupin_8"/>
</dbReference>
<proteinExistence type="predicted"/>
<dbReference type="Gene3D" id="2.60.120.650">
    <property type="entry name" value="Cupin"/>
    <property type="match status" value="1"/>
</dbReference>
<name>A0A9P9FT01_9HYPO</name>
<organism evidence="2 3">
    <name type="scientific">Dactylonectria macrodidyma</name>
    <dbReference type="NCBI Taxonomy" id="307937"/>
    <lineage>
        <taxon>Eukaryota</taxon>
        <taxon>Fungi</taxon>
        <taxon>Dikarya</taxon>
        <taxon>Ascomycota</taxon>
        <taxon>Pezizomycotina</taxon>
        <taxon>Sordariomycetes</taxon>
        <taxon>Hypocreomycetidae</taxon>
        <taxon>Hypocreales</taxon>
        <taxon>Nectriaceae</taxon>
        <taxon>Dactylonectria</taxon>
    </lineage>
</organism>
<sequence>MQKSFLCLTTQPRPWVRHLCKLTCRQLTTLLPSPLDPSDIQVFRDQALEPQKPFLFSRVAGSSTNKVPAAGKWFHQDGISSDPTTAAIPWTLSPYMNRFQEWPFPYELVTPSPKNHEALVAFHTWLLSSNEPADQLLASILEPSIADLGTQTFFQLFAPLRLLIKALEFNHSQLLEQFGPLGLYIAQSSLPELPPALQSDLPTPELVQRAGKGDVYSSSIWLGTEPTYTPLHRDPNPNLFYQLCNTKQVRLMPPTSGDRLFFEVQRRIRQQGNSRIRTVEMMEGKEREVLHDAIWQRDDLPQELYEAELGPGDSLFIPNGWWHSVKSKGFKGHLNGSVNWWFR</sequence>
<evidence type="ECO:0000313" key="3">
    <source>
        <dbReference type="Proteomes" id="UP000738349"/>
    </source>
</evidence>
<dbReference type="PANTHER" id="PTHR12461">
    <property type="entry name" value="HYPOXIA-INDUCIBLE FACTOR 1 ALPHA INHIBITOR-RELATED"/>
    <property type="match status" value="1"/>
</dbReference>
<evidence type="ECO:0000313" key="2">
    <source>
        <dbReference type="EMBL" id="KAH7175672.1"/>
    </source>
</evidence>
<dbReference type="PANTHER" id="PTHR12461:SF105">
    <property type="entry name" value="HYPOXIA-INDUCIBLE FACTOR 1-ALPHA INHIBITOR"/>
    <property type="match status" value="1"/>
</dbReference>
<gene>
    <name evidence="2" type="ORF">EDB81DRAFT_16136</name>
</gene>
<dbReference type="Proteomes" id="UP000738349">
    <property type="component" value="Unassembled WGS sequence"/>
</dbReference>
<dbReference type="SUPFAM" id="SSF51197">
    <property type="entry name" value="Clavaminate synthase-like"/>
    <property type="match status" value="1"/>
</dbReference>
<keyword evidence="3" id="KW-1185">Reference proteome</keyword>
<dbReference type="InterPro" id="IPR003347">
    <property type="entry name" value="JmjC_dom"/>
</dbReference>
<dbReference type="AlphaFoldDB" id="A0A9P9FT01"/>
<dbReference type="EMBL" id="JAGMUV010000001">
    <property type="protein sequence ID" value="KAH7175672.1"/>
    <property type="molecule type" value="Genomic_DNA"/>
</dbReference>
<comment type="caution">
    <text evidence="2">The sequence shown here is derived from an EMBL/GenBank/DDBJ whole genome shotgun (WGS) entry which is preliminary data.</text>
</comment>
<reference evidence="2" key="1">
    <citation type="journal article" date="2021" name="Nat. Commun.">
        <title>Genetic determinants of endophytism in the Arabidopsis root mycobiome.</title>
        <authorList>
            <person name="Mesny F."/>
            <person name="Miyauchi S."/>
            <person name="Thiergart T."/>
            <person name="Pickel B."/>
            <person name="Atanasova L."/>
            <person name="Karlsson M."/>
            <person name="Huettel B."/>
            <person name="Barry K.W."/>
            <person name="Haridas S."/>
            <person name="Chen C."/>
            <person name="Bauer D."/>
            <person name="Andreopoulos W."/>
            <person name="Pangilinan J."/>
            <person name="LaButti K."/>
            <person name="Riley R."/>
            <person name="Lipzen A."/>
            <person name="Clum A."/>
            <person name="Drula E."/>
            <person name="Henrissat B."/>
            <person name="Kohler A."/>
            <person name="Grigoriev I.V."/>
            <person name="Martin F.M."/>
            <person name="Hacquard S."/>
        </authorList>
    </citation>
    <scope>NUCLEOTIDE SEQUENCE</scope>
    <source>
        <strain evidence="2">MPI-CAGE-AT-0147</strain>
    </source>
</reference>
<dbReference type="SMART" id="SM00558">
    <property type="entry name" value="JmjC"/>
    <property type="match status" value="1"/>
</dbReference>
<dbReference type="OrthoDB" id="263283at2759"/>
<dbReference type="PROSITE" id="PS51184">
    <property type="entry name" value="JMJC"/>
    <property type="match status" value="1"/>
</dbReference>
<feature type="domain" description="JmjC" evidence="1">
    <location>
        <begin position="170"/>
        <end position="343"/>
    </location>
</feature>